<proteinExistence type="predicted"/>
<reference evidence="1" key="2">
    <citation type="journal article" date="2022" name="New Phytol.">
        <title>Evolutionary transition to the ectomycorrhizal habit in the genomes of a hyperdiverse lineage of mushroom-forming fungi.</title>
        <authorList>
            <person name="Looney B."/>
            <person name="Miyauchi S."/>
            <person name="Morin E."/>
            <person name="Drula E."/>
            <person name="Courty P.E."/>
            <person name="Kohler A."/>
            <person name="Kuo A."/>
            <person name="LaButti K."/>
            <person name="Pangilinan J."/>
            <person name="Lipzen A."/>
            <person name="Riley R."/>
            <person name="Andreopoulos W."/>
            <person name="He G."/>
            <person name="Johnson J."/>
            <person name="Nolan M."/>
            <person name="Tritt A."/>
            <person name="Barry K.W."/>
            <person name="Grigoriev I.V."/>
            <person name="Nagy L.G."/>
            <person name="Hibbett D."/>
            <person name="Henrissat B."/>
            <person name="Matheny P.B."/>
            <person name="Labbe J."/>
            <person name="Martin F.M."/>
        </authorList>
    </citation>
    <scope>NUCLEOTIDE SEQUENCE</scope>
    <source>
        <strain evidence="1">EC-137</strain>
    </source>
</reference>
<sequence length="153" mass="16950">WAVIIGIDHYDWEEHLAGCVGDARLMFNYLTEGLRVPASRILLLTDDLLPTRERILRALYDHLRDNKDIPSSGANLLFHFSGHGSSYNSHFETSGTEAICPADRHGGALDSEDGVVVDISDRELNIIFSEICRRKGSKLTVILDCCHSGGAVR</sequence>
<dbReference type="EMBL" id="MU273595">
    <property type="protein sequence ID" value="KAI0031037.1"/>
    <property type="molecule type" value="Genomic_DNA"/>
</dbReference>
<dbReference type="Proteomes" id="UP000814128">
    <property type="component" value="Unassembled WGS sequence"/>
</dbReference>
<evidence type="ECO:0000313" key="1">
    <source>
        <dbReference type="EMBL" id="KAI0031037.1"/>
    </source>
</evidence>
<keyword evidence="2" id="KW-1185">Reference proteome</keyword>
<gene>
    <name evidence="1" type="ORF">K488DRAFT_29223</name>
</gene>
<organism evidence="1 2">
    <name type="scientific">Vararia minispora EC-137</name>
    <dbReference type="NCBI Taxonomy" id="1314806"/>
    <lineage>
        <taxon>Eukaryota</taxon>
        <taxon>Fungi</taxon>
        <taxon>Dikarya</taxon>
        <taxon>Basidiomycota</taxon>
        <taxon>Agaricomycotina</taxon>
        <taxon>Agaricomycetes</taxon>
        <taxon>Russulales</taxon>
        <taxon>Lachnocladiaceae</taxon>
        <taxon>Vararia</taxon>
    </lineage>
</organism>
<feature type="non-terminal residue" evidence="1">
    <location>
        <position position="153"/>
    </location>
</feature>
<reference evidence="1" key="1">
    <citation type="submission" date="2021-02" db="EMBL/GenBank/DDBJ databases">
        <authorList>
            <consortium name="DOE Joint Genome Institute"/>
            <person name="Ahrendt S."/>
            <person name="Looney B.P."/>
            <person name="Miyauchi S."/>
            <person name="Morin E."/>
            <person name="Drula E."/>
            <person name="Courty P.E."/>
            <person name="Chicoki N."/>
            <person name="Fauchery L."/>
            <person name="Kohler A."/>
            <person name="Kuo A."/>
            <person name="Labutti K."/>
            <person name="Pangilinan J."/>
            <person name="Lipzen A."/>
            <person name="Riley R."/>
            <person name="Andreopoulos W."/>
            <person name="He G."/>
            <person name="Johnson J."/>
            <person name="Barry K.W."/>
            <person name="Grigoriev I.V."/>
            <person name="Nagy L."/>
            <person name="Hibbett D."/>
            <person name="Henrissat B."/>
            <person name="Matheny P.B."/>
            <person name="Labbe J."/>
            <person name="Martin F."/>
        </authorList>
    </citation>
    <scope>NUCLEOTIDE SEQUENCE</scope>
    <source>
        <strain evidence="1">EC-137</strain>
    </source>
</reference>
<protein>
    <submittedName>
        <fullName evidence="1">Peptidase C14, caspase domain-containing protein</fullName>
    </submittedName>
</protein>
<comment type="caution">
    <text evidence="1">The sequence shown here is derived from an EMBL/GenBank/DDBJ whole genome shotgun (WGS) entry which is preliminary data.</text>
</comment>
<evidence type="ECO:0000313" key="2">
    <source>
        <dbReference type="Proteomes" id="UP000814128"/>
    </source>
</evidence>
<accession>A0ACB8QHC6</accession>
<name>A0ACB8QHC6_9AGAM</name>
<feature type="non-terminal residue" evidence="1">
    <location>
        <position position="1"/>
    </location>
</feature>